<evidence type="ECO:0000313" key="6">
    <source>
        <dbReference type="Proteomes" id="UP000233551"/>
    </source>
</evidence>
<evidence type="ECO:0000259" key="2">
    <source>
        <dbReference type="SMART" id="SM01037"/>
    </source>
</evidence>
<dbReference type="GeneID" id="116214858"/>
<dbReference type="STRING" id="22663.A0A218VS29"/>
<dbReference type="Proteomes" id="UP000233551">
    <property type="component" value="Unassembled WGS sequence"/>
</dbReference>
<dbReference type="SUPFAM" id="SSF55961">
    <property type="entry name" value="Bet v1-like"/>
    <property type="match status" value="1"/>
</dbReference>
<comment type="similarity">
    <text evidence="1">Belongs to the MLP family.</text>
</comment>
<evidence type="ECO:0000313" key="5">
    <source>
        <dbReference type="Proteomes" id="UP000197138"/>
    </source>
</evidence>
<dbReference type="EMBL" id="MTKT01006319">
    <property type="protein sequence ID" value="OWM62890.1"/>
    <property type="molecule type" value="Genomic_DNA"/>
</dbReference>
<dbReference type="PANTHER" id="PTHR31338:SF16">
    <property type="entry name" value="POLYKETIDE CYCLASE_DEHYDRASE AND LIPID TRANSPORT SUPERFAMILY PROTEIN"/>
    <property type="match status" value="1"/>
</dbReference>
<dbReference type="SMART" id="SM01037">
    <property type="entry name" value="Bet_v_1"/>
    <property type="match status" value="1"/>
</dbReference>
<dbReference type="OrthoDB" id="1858121at2759"/>
<dbReference type="Proteomes" id="UP000197138">
    <property type="component" value="Unassembled WGS sequence"/>
</dbReference>
<gene>
    <name evidence="3" type="ORF">CDL15_Pgr020184</name>
    <name evidence="4" type="ORF">CRG98_035070</name>
</gene>
<reference evidence="3" key="2">
    <citation type="submission" date="2017-06" db="EMBL/GenBank/DDBJ databases">
        <title>The pomegranate genome and the genomics of punicalagin biosynthesis.</title>
        <authorList>
            <person name="Xu C."/>
        </authorList>
    </citation>
    <scope>NUCLEOTIDE SEQUENCE [LARGE SCALE GENOMIC DNA]</scope>
    <source>
        <tissue evidence="3">Fresh leaf</tissue>
    </source>
</reference>
<dbReference type="Gene3D" id="3.30.530.20">
    <property type="match status" value="1"/>
</dbReference>
<protein>
    <recommendedName>
        <fullName evidence="2">Bet v I/Major latex protein domain-containing protein</fullName>
    </recommendedName>
</protein>
<feature type="domain" description="Bet v I/Major latex protein" evidence="2">
    <location>
        <begin position="2"/>
        <end position="146"/>
    </location>
</feature>
<evidence type="ECO:0000256" key="1">
    <source>
        <dbReference type="ARBA" id="ARBA00038242"/>
    </source>
</evidence>
<organism evidence="3 5">
    <name type="scientific">Punica granatum</name>
    <name type="common">Pomegranate</name>
    <dbReference type="NCBI Taxonomy" id="22663"/>
    <lineage>
        <taxon>Eukaryota</taxon>
        <taxon>Viridiplantae</taxon>
        <taxon>Streptophyta</taxon>
        <taxon>Embryophyta</taxon>
        <taxon>Tracheophyta</taxon>
        <taxon>Spermatophyta</taxon>
        <taxon>Magnoliopsida</taxon>
        <taxon>eudicotyledons</taxon>
        <taxon>Gunneridae</taxon>
        <taxon>Pentapetalae</taxon>
        <taxon>rosids</taxon>
        <taxon>malvids</taxon>
        <taxon>Myrtales</taxon>
        <taxon>Lythraceae</taxon>
        <taxon>Punica</taxon>
    </lineage>
</organism>
<reference evidence="4 6" key="3">
    <citation type="submission" date="2017-11" db="EMBL/GenBank/DDBJ databases">
        <title>De-novo sequencing of pomegranate (Punica granatum L.) genome.</title>
        <authorList>
            <person name="Akparov Z."/>
            <person name="Amiraslanov A."/>
            <person name="Hajiyeva S."/>
            <person name="Abbasov M."/>
            <person name="Kaur K."/>
            <person name="Hamwieh A."/>
            <person name="Solovyev V."/>
            <person name="Salamov A."/>
            <person name="Braich B."/>
            <person name="Kosarev P."/>
            <person name="Mahmoud A."/>
            <person name="Hajiyev E."/>
            <person name="Babayeva S."/>
            <person name="Izzatullayeva V."/>
            <person name="Mammadov A."/>
            <person name="Mammadov A."/>
            <person name="Sharifova S."/>
            <person name="Ojaghi J."/>
            <person name="Eynullazada K."/>
            <person name="Bayramov B."/>
            <person name="Abdulazimova A."/>
            <person name="Shahmuradov I."/>
        </authorList>
    </citation>
    <scope>NUCLEOTIDE SEQUENCE [LARGE SCALE GENOMIC DNA]</scope>
    <source>
        <strain evidence="4">AG2017</strain>
        <strain evidence="6">cv. AG2017</strain>
        <tissue evidence="4">Leaf</tissue>
    </source>
</reference>
<evidence type="ECO:0000313" key="3">
    <source>
        <dbReference type="EMBL" id="OWM62890.1"/>
    </source>
</evidence>
<proteinExistence type="inferred from homology"/>
<evidence type="ECO:0000313" key="4">
    <source>
        <dbReference type="EMBL" id="PKI44532.1"/>
    </source>
</evidence>
<reference evidence="5" key="1">
    <citation type="journal article" date="2017" name="Plant J.">
        <title>The pomegranate (Punica granatum L.) genome and the genomics of punicalagin biosynthesis.</title>
        <authorList>
            <person name="Qin G."/>
            <person name="Xu C."/>
            <person name="Ming R."/>
            <person name="Tang H."/>
            <person name="Guyot R."/>
            <person name="Kramer E.M."/>
            <person name="Hu Y."/>
            <person name="Yi X."/>
            <person name="Qi Y."/>
            <person name="Xu X."/>
            <person name="Gao Z."/>
            <person name="Pan H."/>
            <person name="Jian J."/>
            <person name="Tian Y."/>
            <person name="Yue Z."/>
            <person name="Xu Y."/>
        </authorList>
    </citation>
    <scope>NUCLEOTIDE SEQUENCE [LARGE SCALE GENOMIC DNA]</scope>
    <source>
        <strain evidence="5">cv. Dabenzi</strain>
    </source>
</reference>
<dbReference type="PANTHER" id="PTHR31338">
    <property type="entry name" value="POLYKETIDE CYCLASE/DEHYDRASE AND LIPID TRANSPORT SUPERFAMILY PROTEIN"/>
    <property type="match status" value="1"/>
</dbReference>
<dbReference type="InterPro" id="IPR023393">
    <property type="entry name" value="START-like_dom_sf"/>
</dbReference>
<dbReference type="AlphaFoldDB" id="A0A218VS29"/>
<keyword evidence="6" id="KW-1185">Reference proteome</keyword>
<sequence length="146" mass="16399">MAQIAMVSAQIEIKSRADVFYRCMKGALPQLPKLAPELIKEFKFLQGNEVRDGTVVWYKYAINGSTMMITDRLEVDELSKSLNFAVLEGDVLKEYNSIKFKFQVNSGHVKATVEFEKASESSPNPDSYIGLFAMTINALDAYICRA</sequence>
<dbReference type="EMBL" id="PGOL01002873">
    <property type="protein sequence ID" value="PKI44532.1"/>
    <property type="molecule type" value="Genomic_DNA"/>
</dbReference>
<dbReference type="Pfam" id="PF00407">
    <property type="entry name" value="Bet_v_1"/>
    <property type="match status" value="1"/>
</dbReference>
<name>A0A218VS29_PUNGR</name>
<dbReference type="InterPro" id="IPR052006">
    <property type="entry name" value="MLP-like"/>
</dbReference>
<dbReference type="InterPro" id="IPR000916">
    <property type="entry name" value="Bet_v_I/MLP"/>
</dbReference>
<dbReference type="GO" id="GO:0006952">
    <property type="term" value="P:defense response"/>
    <property type="evidence" value="ECO:0007669"/>
    <property type="project" value="InterPro"/>
</dbReference>
<accession>A0A218VS29</accession>
<comment type="caution">
    <text evidence="3">The sequence shown here is derived from an EMBL/GenBank/DDBJ whole genome shotgun (WGS) entry which is preliminary data.</text>
</comment>